<name>A0ABX3FLD8_9VIBR</name>
<dbReference type="Proteomes" id="UP000186039">
    <property type="component" value="Unassembled WGS sequence"/>
</dbReference>
<protein>
    <submittedName>
        <fullName evidence="1">Uncharacterized protein</fullName>
    </submittedName>
</protein>
<evidence type="ECO:0000313" key="1">
    <source>
        <dbReference type="EMBL" id="OLQ94720.1"/>
    </source>
</evidence>
<comment type="caution">
    <text evidence="1">The sequence shown here is derived from an EMBL/GenBank/DDBJ whole genome shotgun (WGS) entry which is preliminary data.</text>
</comment>
<reference evidence="1 2" key="1">
    <citation type="submission" date="2016-09" db="EMBL/GenBank/DDBJ databases">
        <title>Genomic Taxonomy of the Vibrionaceae.</title>
        <authorList>
            <person name="Gonzalez-Castillo A."/>
            <person name="Gomez-Gil B."/>
            <person name="Enciso-Ibarra K."/>
        </authorList>
    </citation>
    <scope>NUCLEOTIDE SEQUENCE [LARGE SCALE GENOMIC DNA]</scope>
    <source>
        <strain evidence="1 2">CAIM 1902</strain>
    </source>
</reference>
<organism evidence="1 2">
    <name type="scientific">Vibrio panuliri</name>
    <dbReference type="NCBI Taxonomy" id="1381081"/>
    <lineage>
        <taxon>Bacteria</taxon>
        <taxon>Pseudomonadati</taxon>
        <taxon>Pseudomonadota</taxon>
        <taxon>Gammaproteobacteria</taxon>
        <taxon>Vibrionales</taxon>
        <taxon>Vibrionaceae</taxon>
        <taxon>Vibrio</taxon>
    </lineage>
</organism>
<sequence>MPELNAMPLHGVFVGDNLVKFVAIWGFTSIGNQATMKIRTTGRTAVSKAFTAAKLGKQWQEIVSDNTFE</sequence>
<accession>A0ABX3FLD8</accession>
<evidence type="ECO:0000313" key="2">
    <source>
        <dbReference type="Proteomes" id="UP000186039"/>
    </source>
</evidence>
<gene>
    <name evidence="1" type="ORF">BIY20_00065</name>
</gene>
<proteinExistence type="predicted"/>
<dbReference type="EMBL" id="MJMH01000111">
    <property type="protein sequence ID" value="OLQ94720.1"/>
    <property type="molecule type" value="Genomic_DNA"/>
</dbReference>
<keyword evidence="2" id="KW-1185">Reference proteome</keyword>